<dbReference type="SUPFAM" id="SSF144083">
    <property type="entry name" value="Magnesium transport protein CorA, transmembrane region"/>
    <property type="match status" value="1"/>
</dbReference>
<dbReference type="Pfam" id="PF01544">
    <property type="entry name" value="CorA"/>
    <property type="match status" value="1"/>
</dbReference>
<dbReference type="InterPro" id="IPR002523">
    <property type="entry name" value="MgTranspt_CorA/ZnTranspt_ZntB"/>
</dbReference>
<comment type="subcellular location">
    <subcellularLocation>
        <location evidence="1">Membrane</location>
        <topology evidence="1">Multi-pass membrane protein</topology>
    </subcellularLocation>
</comment>
<feature type="transmembrane region" description="Helical" evidence="6">
    <location>
        <begin position="231"/>
        <end position="252"/>
    </location>
</feature>
<evidence type="ECO:0000256" key="4">
    <source>
        <dbReference type="ARBA" id="ARBA00023136"/>
    </source>
</evidence>
<evidence type="ECO:0000256" key="3">
    <source>
        <dbReference type="ARBA" id="ARBA00022989"/>
    </source>
</evidence>
<organism evidence="7 8">
    <name type="scientific">Cephalotrichum gorgonifer</name>
    <dbReference type="NCBI Taxonomy" id="2041049"/>
    <lineage>
        <taxon>Eukaryota</taxon>
        <taxon>Fungi</taxon>
        <taxon>Dikarya</taxon>
        <taxon>Ascomycota</taxon>
        <taxon>Pezizomycotina</taxon>
        <taxon>Sordariomycetes</taxon>
        <taxon>Hypocreomycetidae</taxon>
        <taxon>Microascales</taxon>
        <taxon>Microascaceae</taxon>
        <taxon>Cephalotrichum</taxon>
    </lineage>
</organism>
<dbReference type="InterPro" id="IPR045863">
    <property type="entry name" value="CorA_TM1_TM2"/>
</dbReference>
<evidence type="ECO:0000256" key="2">
    <source>
        <dbReference type="ARBA" id="ARBA00022692"/>
    </source>
</evidence>
<dbReference type="Proteomes" id="UP001187682">
    <property type="component" value="Unassembled WGS sequence"/>
</dbReference>
<evidence type="ECO:0000256" key="5">
    <source>
        <dbReference type="SAM" id="MobiDB-lite"/>
    </source>
</evidence>
<dbReference type="GO" id="GO:0046873">
    <property type="term" value="F:metal ion transmembrane transporter activity"/>
    <property type="evidence" value="ECO:0007669"/>
    <property type="project" value="InterPro"/>
</dbReference>
<feature type="compositionally biased region" description="Basic and acidic residues" evidence="5">
    <location>
        <begin position="298"/>
        <end position="314"/>
    </location>
</feature>
<feature type="region of interest" description="Disordered" evidence="5">
    <location>
        <begin position="281"/>
        <end position="321"/>
    </location>
</feature>
<protein>
    <submittedName>
        <fullName evidence="7">Uncharacterized protein</fullName>
    </submittedName>
</protein>
<evidence type="ECO:0000256" key="1">
    <source>
        <dbReference type="ARBA" id="ARBA00004141"/>
    </source>
</evidence>
<keyword evidence="4 6" id="KW-0472">Membrane</keyword>
<feature type="transmembrane region" description="Helical" evidence="6">
    <location>
        <begin position="194"/>
        <end position="211"/>
    </location>
</feature>
<proteinExistence type="predicted"/>
<dbReference type="EMBL" id="ONZQ02000007">
    <property type="protein sequence ID" value="SPO03165.1"/>
    <property type="molecule type" value="Genomic_DNA"/>
</dbReference>
<keyword evidence="2 6" id="KW-0812">Transmembrane</keyword>
<sequence length="321" mass="36614">MAFCSILSSYIFFAKQLSLINRAQYMAGSEQEAAIMKNITSLEGHIAKSFENSLQILNRAKMDIILTRSEVDCHRVQAVDMHFLATSFLHNIQESVQQSDTPTLDIGEIMRIYGRSLSDLRREASRRPRRRVFGDIQNFQQEISALKSVAEMQAEVAENYVHLLYPGSFRVTDVARMDQYGAEYDIWDEDHGRAIRVFTGVTLFLLPLSFVSSFMGMNTTDVRDTGYDQRLFWAVAVPVTTCVIALAFIFSYKSEEVVDWLQPMLLWCAKCLESAGAMKDPKDRKVSTSRSLVTFPTRRSEGPRPITNRDREVTWRSQASS</sequence>
<reference evidence="7" key="1">
    <citation type="submission" date="2018-03" db="EMBL/GenBank/DDBJ databases">
        <authorList>
            <person name="Guldener U."/>
        </authorList>
    </citation>
    <scope>NUCLEOTIDE SEQUENCE</scope>
</reference>
<dbReference type="GO" id="GO:0016020">
    <property type="term" value="C:membrane"/>
    <property type="evidence" value="ECO:0007669"/>
    <property type="project" value="UniProtKB-SubCell"/>
</dbReference>
<gene>
    <name evidence="7" type="ORF">DNG_05847</name>
</gene>
<accession>A0AAE8SVV0</accession>
<comment type="caution">
    <text evidence="7">The sequence shown here is derived from an EMBL/GenBank/DDBJ whole genome shotgun (WGS) entry which is preliminary data.</text>
</comment>
<evidence type="ECO:0000313" key="8">
    <source>
        <dbReference type="Proteomes" id="UP001187682"/>
    </source>
</evidence>
<evidence type="ECO:0000313" key="7">
    <source>
        <dbReference type="EMBL" id="SPO03165.1"/>
    </source>
</evidence>
<keyword evidence="3 6" id="KW-1133">Transmembrane helix</keyword>
<dbReference type="Gene3D" id="1.20.58.340">
    <property type="entry name" value="Magnesium transport protein CorA, transmembrane region"/>
    <property type="match status" value="1"/>
</dbReference>
<name>A0AAE8SVV0_9PEZI</name>
<evidence type="ECO:0000256" key="6">
    <source>
        <dbReference type="SAM" id="Phobius"/>
    </source>
</evidence>
<keyword evidence="8" id="KW-1185">Reference proteome</keyword>
<dbReference type="AlphaFoldDB" id="A0AAE8SVV0"/>